<keyword evidence="12" id="KW-1185">Reference proteome</keyword>
<evidence type="ECO:0000256" key="6">
    <source>
        <dbReference type="ARBA" id="ARBA00022701"/>
    </source>
</evidence>
<feature type="compositionally biased region" description="Basic and acidic residues" evidence="10">
    <location>
        <begin position="101"/>
        <end position="111"/>
    </location>
</feature>
<dbReference type="GO" id="GO:0005874">
    <property type="term" value="C:microtubule"/>
    <property type="evidence" value="ECO:0007669"/>
    <property type="project" value="UniProtKB-KW"/>
</dbReference>
<dbReference type="PANTHER" id="PTHR32078">
    <property type="entry name" value="NUCLEAR PROTEIN MDM1"/>
    <property type="match status" value="1"/>
</dbReference>
<comment type="similarity">
    <text evidence="3">Belongs to the MDM1 family.</text>
</comment>
<evidence type="ECO:0000256" key="3">
    <source>
        <dbReference type="ARBA" id="ARBA00010494"/>
    </source>
</evidence>
<comment type="subcellular location">
    <subcellularLocation>
        <location evidence="1">Cytoplasm</location>
        <location evidence="1">Cytoskeleton</location>
        <location evidence="1">Microtubule organizing center</location>
        <location evidence="1">Centrosome</location>
        <location evidence="1">Centriole</location>
    </subcellularLocation>
    <subcellularLocation>
        <location evidence="2">Nucleus</location>
    </subcellularLocation>
</comment>
<evidence type="ECO:0000313" key="12">
    <source>
        <dbReference type="Proteomes" id="UP001497497"/>
    </source>
</evidence>
<dbReference type="EMBL" id="CAXITT010000646">
    <property type="protein sequence ID" value="CAL1544791.1"/>
    <property type="molecule type" value="Genomic_DNA"/>
</dbReference>
<comment type="caution">
    <text evidence="11">The sequence shown here is derived from an EMBL/GenBank/DDBJ whole genome shotgun (WGS) entry which is preliminary data.</text>
</comment>
<feature type="region of interest" description="Disordered" evidence="10">
    <location>
        <begin position="231"/>
        <end position="262"/>
    </location>
</feature>
<evidence type="ECO:0000256" key="10">
    <source>
        <dbReference type="SAM" id="MobiDB-lite"/>
    </source>
</evidence>
<reference evidence="11 12" key="1">
    <citation type="submission" date="2024-04" db="EMBL/GenBank/DDBJ databases">
        <authorList>
            <consortium name="Genoscope - CEA"/>
            <person name="William W."/>
        </authorList>
    </citation>
    <scope>NUCLEOTIDE SEQUENCE [LARGE SCALE GENOMIC DNA]</scope>
</reference>
<evidence type="ECO:0000256" key="8">
    <source>
        <dbReference type="ARBA" id="ARBA00023242"/>
    </source>
</evidence>
<dbReference type="GO" id="GO:0008017">
    <property type="term" value="F:microtubule binding"/>
    <property type="evidence" value="ECO:0007669"/>
    <property type="project" value="InterPro"/>
</dbReference>
<evidence type="ECO:0000256" key="2">
    <source>
        <dbReference type="ARBA" id="ARBA00004123"/>
    </source>
</evidence>
<dbReference type="Proteomes" id="UP001497497">
    <property type="component" value="Unassembled WGS sequence"/>
</dbReference>
<dbReference type="GO" id="GO:0005814">
    <property type="term" value="C:centriole"/>
    <property type="evidence" value="ECO:0007669"/>
    <property type="project" value="UniProtKB-SubCell"/>
</dbReference>
<keyword evidence="6" id="KW-0493">Microtubule</keyword>
<dbReference type="GO" id="GO:0046600">
    <property type="term" value="P:negative regulation of centriole replication"/>
    <property type="evidence" value="ECO:0007669"/>
    <property type="project" value="InterPro"/>
</dbReference>
<feature type="compositionally biased region" description="Acidic residues" evidence="10">
    <location>
        <begin position="52"/>
        <end position="64"/>
    </location>
</feature>
<protein>
    <recommendedName>
        <fullName evidence="4">Nuclear protein MDM1</fullName>
    </recommendedName>
</protein>
<comment type="function">
    <text evidence="9">Microtubule-binding protein that negatively regulates centriole duplication. Binds to and stabilizes microtubules.</text>
</comment>
<name>A0AAV2IGQ1_LYMST</name>
<dbReference type="InterPro" id="IPR029136">
    <property type="entry name" value="MDM1"/>
</dbReference>
<dbReference type="PANTHER" id="PTHR32078:SF1">
    <property type="entry name" value="NUCLEAR PROTEIN MDM1"/>
    <property type="match status" value="1"/>
</dbReference>
<organism evidence="11 12">
    <name type="scientific">Lymnaea stagnalis</name>
    <name type="common">Great pond snail</name>
    <name type="synonym">Helix stagnalis</name>
    <dbReference type="NCBI Taxonomy" id="6523"/>
    <lineage>
        <taxon>Eukaryota</taxon>
        <taxon>Metazoa</taxon>
        <taxon>Spiralia</taxon>
        <taxon>Lophotrochozoa</taxon>
        <taxon>Mollusca</taxon>
        <taxon>Gastropoda</taxon>
        <taxon>Heterobranchia</taxon>
        <taxon>Euthyneura</taxon>
        <taxon>Panpulmonata</taxon>
        <taxon>Hygrophila</taxon>
        <taxon>Lymnaeoidea</taxon>
        <taxon>Lymnaeidae</taxon>
        <taxon>Lymnaea</taxon>
    </lineage>
</organism>
<keyword evidence="7" id="KW-0206">Cytoskeleton</keyword>
<keyword evidence="8" id="KW-0539">Nucleus</keyword>
<proteinExistence type="inferred from homology"/>
<evidence type="ECO:0000256" key="1">
    <source>
        <dbReference type="ARBA" id="ARBA00004114"/>
    </source>
</evidence>
<evidence type="ECO:0000256" key="7">
    <source>
        <dbReference type="ARBA" id="ARBA00023212"/>
    </source>
</evidence>
<dbReference type="GO" id="GO:0005634">
    <property type="term" value="C:nucleus"/>
    <property type="evidence" value="ECO:0007669"/>
    <property type="project" value="UniProtKB-SubCell"/>
</dbReference>
<sequence length="336" mass="37591">MAKQTECWDANSVESSTVGALNLEAPTLRERLRAAPANHHVPVDNCSHEATDGDVADDSDVDDPAGERWAQNEERKKRGARKSRKMVWLEEQKQNLAEQSRSLKEKIRQQEDSDDGDLQDAINEGRLHKSPTRQQHSPTMRRHHLDRTTPAVGGAILACHPSKSSKMIVTSRSGDCYVTASDEFPATKPLLKSYKMDQFLTMPTLGLPSGDSHPLRDDSADVDQPLKTQFVISPPLPQSDEDKENENVQRKPERRRRAPKPSYLTTVKEGFGETFQRTKPSVSLDLKASRQSPQVIDDDVLSESLLSVASSSSLASEILERTKRRQEFWNETGAGR</sequence>
<feature type="region of interest" description="Disordered" evidence="10">
    <location>
        <begin position="39"/>
        <end position="143"/>
    </location>
</feature>
<evidence type="ECO:0000256" key="4">
    <source>
        <dbReference type="ARBA" id="ARBA00013508"/>
    </source>
</evidence>
<gene>
    <name evidence="11" type="ORF">GSLYS_00018274001</name>
</gene>
<dbReference type="AlphaFoldDB" id="A0AAV2IGQ1"/>
<keyword evidence="5" id="KW-0963">Cytoplasm</keyword>
<evidence type="ECO:0000313" key="11">
    <source>
        <dbReference type="EMBL" id="CAL1544791.1"/>
    </source>
</evidence>
<evidence type="ECO:0000256" key="9">
    <source>
        <dbReference type="ARBA" id="ARBA00045771"/>
    </source>
</evidence>
<evidence type="ECO:0000256" key="5">
    <source>
        <dbReference type="ARBA" id="ARBA00022490"/>
    </source>
</evidence>
<accession>A0AAV2IGQ1</accession>